<dbReference type="InterPro" id="IPR019007">
    <property type="entry name" value="Wbp11/ELF5/Saf1_N"/>
</dbReference>
<feature type="compositionally biased region" description="Basic and acidic residues" evidence="1">
    <location>
        <begin position="45"/>
        <end position="68"/>
    </location>
</feature>
<proteinExistence type="predicted"/>
<feature type="compositionally biased region" description="Acidic residues" evidence="1">
    <location>
        <begin position="133"/>
        <end position="143"/>
    </location>
</feature>
<sequence>MPKEKNYNPVQAAKKAEKAKQLKKAKAQLQTQRTEKLARRNPARLQRDIDELKQLEESGEIRPHDRQRLAQLQKDLAAVQKARETLGDKAPQFGRGERRDGDNERTGHGSGRGGGVLGKRRRDGKPAGRWDPDESSETDEDVQDIPMPRDTPPPIPRRERNQNRGNPNETPMGEPRVHIEPKKPVLVYEAAPQVRDLRKEATRFVPTAIRQKMQLAKGQVEGRLLEPEEYDELEQKGYILGSKPAAEAETRGQIIQTKGTEDQEIDMDADEADFLKELEQTDKETAHIAREAVEAATQEAQYRMMEAEAKGEVLDAQAAERKLHLVEVEEVEDEGEAY</sequence>
<feature type="compositionally biased region" description="Basic and acidic residues" evidence="1">
    <location>
        <begin position="95"/>
        <end position="107"/>
    </location>
</feature>
<feature type="domain" description="Wbp11/ELF5/Saf1 N-terminal" evidence="2">
    <location>
        <begin position="4"/>
        <end position="81"/>
    </location>
</feature>
<gene>
    <name evidence="3" type="ORF">GQ43DRAFT_442293</name>
</gene>
<evidence type="ECO:0000259" key="2">
    <source>
        <dbReference type="Pfam" id="PF09429"/>
    </source>
</evidence>
<comment type="caution">
    <text evidence="3">The sequence shown here is derived from an EMBL/GenBank/DDBJ whole genome shotgun (WGS) entry which is preliminary data.</text>
</comment>
<feature type="region of interest" description="Disordered" evidence="1">
    <location>
        <begin position="1"/>
        <end position="180"/>
    </location>
</feature>
<feature type="region of interest" description="Disordered" evidence="1">
    <location>
        <begin position="244"/>
        <end position="266"/>
    </location>
</feature>
<dbReference type="GO" id="GO:0006396">
    <property type="term" value="P:RNA processing"/>
    <property type="evidence" value="ECO:0007669"/>
    <property type="project" value="InterPro"/>
</dbReference>
<dbReference type="OrthoDB" id="5597581at2759"/>
<evidence type="ECO:0000313" key="3">
    <source>
        <dbReference type="EMBL" id="KAF2199662.1"/>
    </source>
</evidence>
<evidence type="ECO:0000313" key="4">
    <source>
        <dbReference type="Proteomes" id="UP000799536"/>
    </source>
</evidence>
<dbReference type="EMBL" id="ML994063">
    <property type="protein sequence ID" value="KAF2199662.1"/>
    <property type="molecule type" value="Genomic_DNA"/>
</dbReference>
<evidence type="ECO:0000256" key="1">
    <source>
        <dbReference type="SAM" id="MobiDB-lite"/>
    </source>
</evidence>
<dbReference type="Proteomes" id="UP000799536">
    <property type="component" value="Unassembled WGS sequence"/>
</dbReference>
<keyword evidence="4" id="KW-1185">Reference proteome</keyword>
<feature type="compositionally biased region" description="Gly residues" evidence="1">
    <location>
        <begin position="108"/>
        <end position="117"/>
    </location>
</feature>
<dbReference type="AlphaFoldDB" id="A0A9P4JMT0"/>
<accession>A0A9P4JMT0</accession>
<protein>
    <recommendedName>
        <fullName evidence="2">Wbp11/ELF5/Saf1 N-terminal domain-containing protein</fullName>
    </recommendedName>
</protein>
<organism evidence="3 4">
    <name type="scientific">Delitschia confertaspora ATCC 74209</name>
    <dbReference type="NCBI Taxonomy" id="1513339"/>
    <lineage>
        <taxon>Eukaryota</taxon>
        <taxon>Fungi</taxon>
        <taxon>Dikarya</taxon>
        <taxon>Ascomycota</taxon>
        <taxon>Pezizomycotina</taxon>
        <taxon>Dothideomycetes</taxon>
        <taxon>Pleosporomycetidae</taxon>
        <taxon>Pleosporales</taxon>
        <taxon>Delitschiaceae</taxon>
        <taxon>Delitschia</taxon>
    </lineage>
</organism>
<name>A0A9P4JMT0_9PLEO</name>
<reference evidence="3" key="1">
    <citation type="journal article" date="2020" name="Stud. Mycol.">
        <title>101 Dothideomycetes genomes: a test case for predicting lifestyles and emergence of pathogens.</title>
        <authorList>
            <person name="Haridas S."/>
            <person name="Albert R."/>
            <person name="Binder M."/>
            <person name="Bloem J."/>
            <person name="Labutti K."/>
            <person name="Salamov A."/>
            <person name="Andreopoulos B."/>
            <person name="Baker S."/>
            <person name="Barry K."/>
            <person name="Bills G."/>
            <person name="Bluhm B."/>
            <person name="Cannon C."/>
            <person name="Castanera R."/>
            <person name="Culley D."/>
            <person name="Daum C."/>
            <person name="Ezra D."/>
            <person name="Gonzalez J."/>
            <person name="Henrissat B."/>
            <person name="Kuo A."/>
            <person name="Liang C."/>
            <person name="Lipzen A."/>
            <person name="Lutzoni F."/>
            <person name="Magnuson J."/>
            <person name="Mondo S."/>
            <person name="Nolan M."/>
            <person name="Ohm R."/>
            <person name="Pangilinan J."/>
            <person name="Park H.-J."/>
            <person name="Ramirez L."/>
            <person name="Alfaro M."/>
            <person name="Sun H."/>
            <person name="Tritt A."/>
            <person name="Yoshinaga Y."/>
            <person name="Zwiers L.-H."/>
            <person name="Turgeon B."/>
            <person name="Goodwin S."/>
            <person name="Spatafora J."/>
            <person name="Crous P."/>
            <person name="Grigoriev I."/>
        </authorList>
    </citation>
    <scope>NUCLEOTIDE SEQUENCE</scope>
    <source>
        <strain evidence="3">ATCC 74209</strain>
    </source>
</reference>
<dbReference type="Pfam" id="PF09429">
    <property type="entry name" value="Wbp11"/>
    <property type="match status" value="1"/>
</dbReference>